<evidence type="ECO:0000256" key="7">
    <source>
        <dbReference type="HAMAP-Rule" id="MF_00902"/>
    </source>
</evidence>
<keyword evidence="5 7" id="KW-0811">Translocation</keyword>
<dbReference type="GO" id="GO:0065002">
    <property type="term" value="P:intracellular protein transmembrane transport"/>
    <property type="evidence" value="ECO:0007669"/>
    <property type="project" value="TreeGrafter"/>
</dbReference>
<accession>A0A7J5BFV3</accession>
<organism evidence="8 9">
    <name type="scientific">Gulosibacter chungangensis</name>
    <dbReference type="NCBI Taxonomy" id="979746"/>
    <lineage>
        <taxon>Bacteria</taxon>
        <taxon>Bacillati</taxon>
        <taxon>Actinomycetota</taxon>
        <taxon>Actinomycetes</taxon>
        <taxon>Micrococcales</taxon>
        <taxon>Microbacteriaceae</taxon>
        <taxon>Gulosibacter</taxon>
    </lineage>
</organism>
<comment type="caution">
    <text evidence="8">The sequence shown here is derived from an EMBL/GenBank/DDBJ whole genome shotgun (WGS) entry which is preliminary data.</text>
</comment>
<comment type="subunit">
    <text evidence="7">The Tat system comprises two distinct complexes: a TatABC complex, containing multiple copies of TatA, TatB and TatC subunits, and a separate TatA complex, containing only TatA subunits. Substrates initially bind to the TatABC complex, which probably triggers association of the separate TatA complex to form the active translocon.</text>
</comment>
<feature type="transmembrane region" description="Helical" evidence="7">
    <location>
        <begin position="104"/>
        <end position="130"/>
    </location>
</feature>
<evidence type="ECO:0000313" key="9">
    <source>
        <dbReference type="Proteomes" id="UP000433493"/>
    </source>
</evidence>
<feature type="transmembrane region" description="Helical" evidence="7">
    <location>
        <begin position="213"/>
        <end position="233"/>
    </location>
</feature>
<dbReference type="PANTHER" id="PTHR30371:SF0">
    <property type="entry name" value="SEC-INDEPENDENT PROTEIN TRANSLOCASE PROTEIN TATC, CHLOROPLASTIC-RELATED"/>
    <property type="match status" value="1"/>
</dbReference>
<evidence type="ECO:0000256" key="2">
    <source>
        <dbReference type="ARBA" id="ARBA00022692"/>
    </source>
</evidence>
<comment type="similarity">
    <text evidence="7">Belongs to the TatC family.</text>
</comment>
<keyword evidence="7" id="KW-1003">Cell membrane</keyword>
<dbReference type="Pfam" id="PF00902">
    <property type="entry name" value="TatC"/>
    <property type="match status" value="1"/>
</dbReference>
<evidence type="ECO:0000313" key="8">
    <source>
        <dbReference type="EMBL" id="KAB1644263.1"/>
    </source>
</evidence>
<dbReference type="GO" id="GO:0033281">
    <property type="term" value="C:TAT protein transport complex"/>
    <property type="evidence" value="ECO:0007669"/>
    <property type="project" value="UniProtKB-UniRule"/>
</dbReference>
<protein>
    <recommendedName>
        <fullName evidence="7">Sec-independent protein translocase protein TatC</fullName>
    </recommendedName>
</protein>
<name>A0A7J5BFV3_9MICO</name>
<proteinExistence type="inferred from homology"/>
<sequence length="258" mass="28471">MRLVEHLIEFRNRLIISAIAIAIGMVAGFFLTDIVLDLIRRPIETLQETREGRVSINFGNVTTGFDLRLQIALTLGIVVSSPVWLYQTWMFLMPGLKKGERRYIIGFLGAAIPLFLGGVALGFILMPRMIEVMAMFVPEKDTVFYDAKTYYSFVLTLCLAVGVAFVVPVILVMLNFAGILAGKTILGGWRWAILIAALFGGISTPAADVLSMVLLMLPMIALYFAAVGIALLHDKRQAKRDAKLRENLLGSSEMSRGD</sequence>
<feature type="transmembrane region" description="Helical" evidence="7">
    <location>
        <begin position="12"/>
        <end position="31"/>
    </location>
</feature>
<dbReference type="PRINTS" id="PR01840">
    <property type="entry name" value="TATCFAMILY"/>
</dbReference>
<feature type="transmembrane region" description="Helical" evidence="7">
    <location>
        <begin position="188"/>
        <end position="207"/>
    </location>
</feature>
<dbReference type="PANTHER" id="PTHR30371">
    <property type="entry name" value="SEC-INDEPENDENT PROTEIN TRANSLOCASE PROTEIN TATC"/>
    <property type="match status" value="1"/>
</dbReference>
<comment type="function">
    <text evidence="7">Part of the twin-arginine translocation (Tat) system that transports large folded proteins containing a characteristic twin-arginine motif in their signal peptide across membranes. Together with TatB, TatC is part of a receptor directly interacting with Tat signal peptides.</text>
</comment>
<evidence type="ECO:0000256" key="3">
    <source>
        <dbReference type="ARBA" id="ARBA00022927"/>
    </source>
</evidence>
<dbReference type="AlphaFoldDB" id="A0A7J5BFV3"/>
<dbReference type="OrthoDB" id="9777044at2"/>
<dbReference type="NCBIfam" id="TIGR00945">
    <property type="entry name" value="tatC"/>
    <property type="match status" value="1"/>
</dbReference>
<dbReference type="EMBL" id="WBKB01000002">
    <property type="protein sequence ID" value="KAB1644263.1"/>
    <property type="molecule type" value="Genomic_DNA"/>
</dbReference>
<feature type="transmembrane region" description="Helical" evidence="7">
    <location>
        <begin position="71"/>
        <end position="92"/>
    </location>
</feature>
<evidence type="ECO:0000256" key="5">
    <source>
        <dbReference type="ARBA" id="ARBA00023010"/>
    </source>
</evidence>
<comment type="subcellular location">
    <subcellularLocation>
        <location evidence="7">Cell membrane</location>
        <topology evidence="7">Multi-pass membrane protein</topology>
    </subcellularLocation>
    <subcellularLocation>
        <location evidence="1">Membrane</location>
        <topology evidence="1">Multi-pass membrane protein</topology>
    </subcellularLocation>
</comment>
<evidence type="ECO:0000256" key="6">
    <source>
        <dbReference type="ARBA" id="ARBA00023136"/>
    </source>
</evidence>
<keyword evidence="6 7" id="KW-0472">Membrane</keyword>
<keyword evidence="7" id="KW-0813">Transport</keyword>
<keyword evidence="2 7" id="KW-0812">Transmembrane</keyword>
<dbReference type="HAMAP" id="MF_00902">
    <property type="entry name" value="TatC"/>
    <property type="match status" value="1"/>
</dbReference>
<evidence type="ECO:0000256" key="4">
    <source>
        <dbReference type="ARBA" id="ARBA00022989"/>
    </source>
</evidence>
<keyword evidence="4 7" id="KW-1133">Transmembrane helix</keyword>
<dbReference type="GO" id="GO:0043953">
    <property type="term" value="P:protein transport by the Tat complex"/>
    <property type="evidence" value="ECO:0007669"/>
    <property type="project" value="UniProtKB-UniRule"/>
</dbReference>
<feature type="transmembrane region" description="Helical" evidence="7">
    <location>
        <begin position="150"/>
        <end position="176"/>
    </location>
</feature>
<reference evidence="8 9" key="1">
    <citation type="submission" date="2019-09" db="EMBL/GenBank/DDBJ databases">
        <title>Phylogeny of genus Pseudoclavibacter and closely related genus.</title>
        <authorList>
            <person name="Li Y."/>
        </authorList>
    </citation>
    <scope>NUCLEOTIDE SEQUENCE [LARGE SCALE GENOMIC DNA]</scope>
    <source>
        <strain evidence="8 9">KCTC 13959</strain>
    </source>
</reference>
<keyword evidence="3 7" id="KW-0653">Protein transport</keyword>
<dbReference type="InterPro" id="IPR002033">
    <property type="entry name" value="TatC"/>
</dbReference>
<gene>
    <name evidence="7 8" type="primary">tatC</name>
    <name evidence="8" type="ORF">F8O05_05110</name>
</gene>
<dbReference type="GO" id="GO:0009977">
    <property type="term" value="F:proton motive force dependent protein transmembrane transporter activity"/>
    <property type="evidence" value="ECO:0007669"/>
    <property type="project" value="TreeGrafter"/>
</dbReference>
<keyword evidence="9" id="KW-1185">Reference proteome</keyword>
<dbReference type="Proteomes" id="UP000433493">
    <property type="component" value="Unassembled WGS sequence"/>
</dbReference>
<evidence type="ECO:0000256" key="1">
    <source>
        <dbReference type="ARBA" id="ARBA00004141"/>
    </source>
</evidence>